<dbReference type="InterPro" id="IPR039421">
    <property type="entry name" value="Type_1_exporter"/>
</dbReference>
<evidence type="ECO:0000313" key="2">
    <source>
        <dbReference type="Proteomes" id="UP000623440"/>
    </source>
</evidence>
<dbReference type="SUPFAM" id="SSF52540">
    <property type="entry name" value="P-loop containing nucleoside triphosphate hydrolases"/>
    <property type="match status" value="1"/>
</dbReference>
<dbReference type="PANTHER" id="PTHR24222:SF76">
    <property type="entry name" value="MYCOBACTIN IMPORT ATP-BINDING_PERMEASE PROTEIN IRTB"/>
    <property type="match status" value="1"/>
</dbReference>
<dbReference type="PANTHER" id="PTHR24222">
    <property type="entry name" value="ABC TRANSPORTER B FAMILY"/>
    <property type="match status" value="1"/>
</dbReference>
<accession>A0ABR8DZI1</accession>
<evidence type="ECO:0000313" key="1">
    <source>
        <dbReference type="EMBL" id="MBD2533685.1"/>
    </source>
</evidence>
<dbReference type="EMBL" id="JACJSI010000109">
    <property type="protein sequence ID" value="MBD2533685.1"/>
    <property type="molecule type" value="Genomic_DNA"/>
</dbReference>
<proteinExistence type="predicted"/>
<gene>
    <name evidence="1" type="ORF">H6G97_30685</name>
</gene>
<reference evidence="1 2" key="1">
    <citation type="journal article" date="2020" name="ISME J.">
        <title>Comparative genomics reveals insights into cyanobacterial evolution and habitat adaptation.</title>
        <authorList>
            <person name="Chen M.Y."/>
            <person name="Teng W.K."/>
            <person name="Zhao L."/>
            <person name="Hu C.X."/>
            <person name="Zhou Y.K."/>
            <person name="Han B.P."/>
            <person name="Song L.R."/>
            <person name="Shu W.S."/>
        </authorList>
    </citation>
    <scope>NUCLEOTIDE SEQUENCE [LARGE SCALE GENOMIC DNA]</scope>
    <source>
        <strain evidence="1 2">FACHB-838</strain>
    </source>
</reference>
<dbReference type="InterPro" id="IPR027417">
    <property type="entry name" value="P-loop_NTPase"/>
</dbReference>
<comment type="caution">
    <text evidence="1">The sequence shown here is derived from an EMBL/GenBank/DDBJ whole genome shotgun (WGS) entry which is preliminary data.</text>
</comment>
<dbReference type="Proteomes" id="UP000623440">
    <property type="component" value="Unassembled WGS sequence"/>
</dbReference>
<organism evidence="1 2">
    <name type="scientific">Nostoc flagelliforme FACHB-838</name>
    <dbReference type="NCBI Taxonomy" id="2692904"/>
    <lineage>
        <taxon>Bacteria</taxon>
        <taxon>Bacillati</taxon>
        <taxon>Cyanobacteriota</taxon>
        <taxon>Cyanophyceae</taxon>
        <taxon>Nostocales</taxon>
        <taxon>Nostocaceae</taxon>
        <taxon>Nostoc</taxon>
    </lineage>
</organism>
<sequence length="70" mass="7914">MPPAFLNFILAYLLARIVIAHRLSTIRNADTILVLAQGTIGERGFHEELLRLDGHYALLIRGLDFEKVKV</sequence>
<dbReference type="RefSeq" id="WP_190944257.1">
    <property type="nucleotide sequence ID" value="NZ_JACJSI010000109.1"/>
</dbReference>
<name>A0ABR8DZI1_9NOSO</name>
<protein>
    <submittedName>
        <fullName evidence="1">Uncharacterized protein</fullName>
    </submittedName>
</protein>
<dbReference type="Gene3D" id="3.40.50.300">
    <property type="entry name" value="P-loop containing nucleotide triphosphate hydrolases"/>
    <property type="match status" value="1"/>
</dbReference>
<keyword evidence="2" id="KW-1185">Reference proteome</keyword>